<dbReference type="PRINTS" id="PR00080">
    <property type="entry name" value="SDRFAMILY"/>
</dbReference>
<dbReference type="AlphaFoldDB" id="A0A366XRH8"/>
<dbReference type="PROSITE" id="PS00061">
    <property type="entry name" value="ADH_SHORT"/>
    <property type="match status" value="1"/>
</dbReference>
<comment type="similarity">
    <text evidence="1 3">Belongs to the short-chain dehydrogenases/reductases (SDR) family.</text>
</comment>
<evidence type="ECO:0000313" key="4">
    <source>
        <dbReference type="EMBL" id="RBW68138.1"/>
    </source>
</evidence>
<dbReference type="CDD" id="cd05233">
    <property type="entry name" value="SDR_c"/>
    <property type="match status" value="1"/>
</dbReference>
<sequence>MIRMETILITGAGTGLGKALALTYSKKGFSILLSGRNEHPLKTVEQEIEQLGGHAAAVVCDITNSHSIAAMLNALQEKNITIDRLINNAGVGYFGELESLSEADINTILDTNVKGTILLTRALLPLFKKQQSGRILNIISTAGLRGKVNESVYVASKFAVRGFSESLQKELEHTPIDVTAVYMGGMDTPFWENSDHVKDKSRFKTPETVAEKILSEDDGRPEIFVDK</sequence>
<dbReference type="InterPro" id="IPR020904">
    <property type="entry name" value="Sc_DH/Rdtase_CS"/>
</dbReference>
<accession>A0A366XRH8</accession>
<keyword evidence="5" id="KW-1185">Reference proteome</keyword>
<dbReference type="PANTHER" id="PTHR44196">
    <property type="entry name" value="DEHYDROGENASE/REDUCTASE SDR FAMILY MEMBER 7B"/>
    <property type="match status" value="1"/>
</dbReference>
<dbReference type="InterPro" id="IPR036291">
    <property type="entry name" value="NAD(P)-bd_dom_sf"/>
</dbReference>
<dbReference type="PANTHER" id="PTHR44196:SF1">
    <property type="entry name" value="DEHYDROGENASE_REDUCTASE SDR FAMILY MEMBER 7B"/>
    <property type="match status" value="1"/>
</dbReference>
<gene>
    <name evidence="4" type="ORF">DS031_18135</name>
</gene>
<dbReference type="Gene3D" id="3.40.50.720">
    <property type="entry name" value="NAD(P)-binding Rossmann-like Domain"/>
    <property type="match status" value="1"/>
</dbReference>
<keyword evidence="2" id="KW-0560">Oxidoreductase</keyword>
<dbReference type="OrthoDB" id="9775296at2"/>
<name>A0A366XRH8_9BACI</name>
<comment type="caution">
    <text evidence="4">The sequence shown here is derived from an EMBL/GenBank/DDBJ whole genome shotgun (WGS) entry which is preliminary data.</text>
</comment>
<dbReference type="SUPFAM" id="SSF51735">
    <property type="entry name" value="NAD(P)-binding Rossmann-fold domains"/>
    <property type="match status" value="1"/>
</dbReference>
<dbReference type="GO" id="GO:0016020">
    <property type="term" value="C:membrane"/>
    <property type="evidence" value="ECO:0007669"/>
    <property type="project" value="TreeGrafter"/>
</dbReference>
<dbReference type="Proteomes" id="UP000253314">
    <property type="component" value="Unassembled WGS sequence"/>
</dbReference>
<dbReference type="EMBL" id="QOCW01000024">
    <property type="protein sequence ID" value="RBW68138.1"/>
    <property type="molecule type" value="Genomic_DNA"/>
</dbReference>
<proteinExistence type="inferred from homology"/>
<dbReference type="PRINTS" id="PR00081">
    <property type="entry name" value="GDHRDH"/>
</dbReference>
<evidence type="ECO:0000256" key="2">
    <source>
        <dbReference type="ARBA" id="ARBA00023002"/>
    </source>
</evidence>
<organism evidence="4 5">
    <name type="scientific">Bacillus taeanensis</name>
    <dbReference type="NCBI Taxonomy" id="273032"/>
    <lineage>
        <taxon>Bacteria</taxon>
        <taxon>Bacillati</taxon>
        <taxon>Bacillota</taxon>
        <taxon>Bacilli</taxon>
        <taxon>Bacillales</taxon>
        <taxon>Bacillaceae</taxon>
        <taxon>Bacillus</taxon>
    </lineage>
</organism>
<dbReference type="InterPro" id="IPR002347">
    <property type="entry name" value="SDR_fam"/>
</dbReference>
<evidence type="ECO:0000256" key="1">
    <source>
        <dbReference type="ARBA" id="ARBA00006484"/>
    </source>
</evidence>
<protein>
    <submittedName>
        <fullName evidence="4">Short-chain dehydrogenase</fullName>
    </submittedName>
</protein>
<evidence type="ECO:0000256" key="3">
    <source>
        <dbReference type="RuleBase" id="RU000363"/>
    </source>
</evidence>
<dbReference type="Pfam" id="PF00106">
    <property type="entry name" value="adh_short"/>
    <property type="match status" value="1"/>
</dbReference>
<dbReference type="GO" id="GO:0016491">
    <property type="term" value="F:oxidoreductase activity"/>
    <property type="evidence" value="ECO:0007669"/>
    <property type="project" value="UniProtKB-KW"/>
</dbReference>
<evidence type="ECO:0000313" key="5">
    <source>
        <dbReference type="Proteomes" id="UP000253314"/>
    </source>
</evidence>
<reference evidence="4 5" key="1">
    <citation type="submission" date="2018-07" db="EMBL/GenBank/DDBJ databases">
        <title>Lottiidibacillus patelloidae gen. nov., sp. nov., isolated from the intestinal tract of a marine limpet and the reclassification of B. taeanensis BH030017T, B. algicola KMM 3737T and B. hwajinpoensis SW-72T as genus Lottiidibacillus.</title>
        <authorList>
            <person name="Liu R."/>
            <person name="Huang Z."/>
        </authorList>
    </citation>
    <scope>NUCLEOTIDE SEQUENCE [LARGE SCALE GENOMIC DNA]</scope>
    <source>
        <strain evidence="4 5">BH030017</strain>
    </source>
</reference>